<dbReference type="Proteomes" id="UP001239111">
    <property type="component" value="Chromosome 4"/>
</dbReference>
<evidence type="ECO:0000313" key="1">
    <source>
        <dbReference type="EMBL" id="KAJ8668472.1"/>
    </source>
</evidence>
<dbReference type="EMBL" id="CM056744">
    <property type="protein sequence ID" value="KAJ8668472.1"/>
    <property type="molecule type" value="Genomic_DNA"/>
</dbReference>
<accession>A0ACC2NDU7</accession>
<keyword evidence="2" id="KW-1185">Reference proteome</keyword>
<gene>
    <name evidence="1" type="ORF">QAD02_010135</name>
</gene>
<sequence>MERRNCSKCNQFVEGGLDGLRRHINTVHGLTMNRGSKSTEFICGQNGCPRDFKYFYNLRKHIRMHHPAHDQDQQLHEHRPQQPNNPNHDVPIGIDNEIHNELVDEIMDLAEEREGNAGGHANEQDHTLDDYIVRMIAEFHTNPSLTCELITTILNECEGFMFSVLDLLKTKFNDFLDHRQWLDANQKEELLDNFEFENPFEGRRTLEQQVEALRENFNFIESEGVPLGYREDLVLDRETCTYEPKMVLEKFQYVNVIDVLTMVLSNDVVREAILNERPSANGILGSFIDGDFFRNHPLFQQYPHAIRLKLYYDEFEIVNPIGSKTGIHKIGACYYIIDNLPDHMKSELSNIHVLFLCYDVDVKKYSFDQIFGRFIVDLEKLESPEGVTIQINGDDFILRATISSFCADTLAAHAVCNLMGPSATHFCRRCMYSRDDLHAKRLEIGQMRTDELHRDHLQRLVESRFSQAVITATGLRGDCPLNRSRFFRSNKNFTFDLLHDVLQGFGPMALKLVLEKHILILGLYDVETLNARVRSFNYGYVEMRNKPSANFTDNMLRARTHSLNQKGMQMWLLLRVFPFLISDLVEEDDEYLNFILNLLRIMGFLFAPKIKRSVLSYLKHLIRDWIQMFIRLFPDVNLINKLHHLLHYIDSLLESGPLINDWCMRFEAKHNESKRHALNVHNFKNAPKTLLRTLQCIQCVKWGKGDVELNRFTERKGENKLIINTKSRRGLLNLGYHDMDQIFCCRSIHVNGTKYRKGLYVCLQAMGPVEFLPTFGRILEVTFVNNQVYLEVCECITQYFDPSVNAICIENGEENNDRSRRLIQVFDLAHFKPLCCWRKPNSDALYISLRYMIV</sequence>
<protein>
    <submittedName>
        <fullName evidence="1">Uncharacterized protein</fullName>
    </submittedName>
</protein>
<reference evidence="1" key="1">
    <citation type="submission" date="2023-04" db="EMBL/GenBank/DDBJ databases">
        <title>A chromosome-level genome assembly of the parasitoid wasp Eretmocerus hayati.</title>
        <authorList>
            <person name="Zhong Y."/>
            <person name="Liu S."/>
            <person name="Liu Y."/>
        </authorList>
    </citation>
    <scope>NUCLEOTIDE SEQUENCE</scope>
    <source>
        <strain evidence="1">ZJU_SS_LIU_2023</strain>
    </source>
</reference>
<comment type="caution">
    <text evidence="1">The sequence shown here is derived from an EMBL/GenBank/DDBJ whole genome shotgun (WGS) entry which is preliminary data.</text>
</comment>
<organism evidence="1 2">
    <name type="scientific">Eretmocerus hayati</name>
    <dbReference type="NCBI Taxonomy" id="131215"/>
    <lineage>
        <taxon>Eukaryota</taxon>
        <taxon>Metazoa</taxon>
        <taxon>Ecdysozoa</taxon>
        <taxon>Arthropoda</taxon>
        <taxon>Hexapoda</taxon>
        <taxon>Insecta</taxon>
        <taxon>Pterygota</taxon>
        <taxon>Neoptera</taxon>
        <taxon>Endopterygota</taxon>
        <taxon>Hymenoptera</taxon>
        <taxon>Apocrita</taxon>
        <taxon>Proctotrupomorpha</taxon>
        <taxon>Chalcidoidea</taxon>
        <taxon>Aphelinidae</taxon>
        <taxon>Aphelininae</taxon>
        <taxon>Eretmocerus</taxon>
    </lineage>
</organism>
<proteinExistence type="predicted"/>
<evidence type="ECO:0000313" key="2">
    <source>
        <dbReference type="Proteomes" id="UP001239111"/>
    </source>
</evidence>
<name>A0ACC2NDU7_9HYME</name>